<protein>
    <submittedName>
        <fullName evidence="1">Uncharacterized protein</fullName>
    </submittedName>
</protein>
<dbReference type="Proteomes" id="UP000068905">
    <property type="component" value="Chromosome"/>
</dbReference>
<keyword evidence="2" id="KW-1185">Reference proteome</keyword>
<name>A0A0M4LGV2_9GAMM</name>
<dbReference type="AlphaFoldDB" id="A0A0M4LGV2"/>
<sequence length="45" mass="5231">MANDTQIAMASWGRLDKMTESSLSEDYVLRFIKKYTNKSPEKFAK</sequence>
<gene>
    <name evidence="1" type="ORF">W908_02975</name>
</gene>
<accession>A0A0M4LGV2</accession>
<dbReference type="RefSeq" id="WP_158404000.1">
    <property type="nucleotide sequence ID" value="NZ_CP006911.1"/>
</dbReference>
<proteinExistence type="predicted"/>
<organism evidence="1 2">
    <name type="scientific">Candidatus Pseudothioglobus singularis PS1</name>
    <dbReference type="NCBI Taxonomy" id="1125411"/>
    <lineage>
        <taxon>Bacteria</taxon>
        <taxon>Pseudomonadati</taxon>
        <taxon>Pseudomonadota</taxon>
        <taxon>Gammaproteobacteria</taxon>
        <taxon>Candidatus Pseudothioglobaceae</taxon>
        <taxon>Candidatus Pseudothioglobus</taxon>
    </lineage>
</organism>
<dbReference type="KEGG" id="tsn:W908_02975"/>
<reference evidence="1 2" key="1">
    <citation type="journal article" date="2015" name="Genome Announc.">
        <title>Genome Sequence of 'Candidatus Thioglobus singularis' Strain PS1, a Mixotroph from the SUP05 Clade of Marine Gammaproteobacteria.</title>
        <authorList>
            <person name="Marshall K.T."/>
            <person name="Morris R.M."/>
        </authorList>
    </citation>
    <scope>NUCLEOTIDE SEQUENCE [LARGE SCALE GENOMIC DNA]</scope>
    <source>
        <strain evidence="1 2">PS1</strain>
    </source>
</reference>
<dbReference type="EMBL" id="CP006911">
    <property type="protein sequence ID" value="ALE02643.1"/>
    <property type="molecule type" value="Genomic_DNA"/>
</dbReference>
<evidence type="ECO:0000313" key="2">
    <source>
        <dbReference type="Proteomes" id="UP000068905"/>
    </source>
</evidence>
<evidence type="ECO:0000313" key="1">
    <source>
        <dbReference type="EMBL" id="ALE02643.1"/>
    </source>
</evidence>